<evidence type="ECO:0000313" key="2">
    <source>
        <dbReference type="Proteomes" id="UP000248329"/>
    </source>
</evidence>
<dbReference type="EMBL" id="PQXF01000095">
    <property type="protein sequence ID" value="PXF56595.1"/>
    <property type="molecule type" value="Genomic_DNA"/>
</dbReference>
<gene>
    <name evidence="1" type="ORF">C4B59_16665</name>
</gene>
<reference evidence="1" key="1">
    <citation type="submission" date="2018-01" db="EMBL/GenBank/DDBJ databases">
        <authorList>
            <person name="Krukenberg V."/>
        </authorList>
    </citation>
    <scope>NUCLEOTIDE SEQUENCE</scope>
    <source>
        <strain evidence="1">E20ANME2</strain>
    </source>
</reference>
<evidence type="ECO:0000313" key="1">
    <source>
        <dbReference type="EMBL" id="PXF56595.1"/>
    </source>
</evidence>
<dbReference type="Proteomes" id="UP000248329">
    <property type="component" value="Unassembled WGS sequence"/>
</dbReference>
<organism evidence="1 2">
    <name type="scientific">Candidatus Methanogaster sp</name>
    <dbReference type="NCBI Taxonomy" id="3386292"/>
    <lineage>
        <taxon>Archaea</taxon>
        <taxon>Methanobacteriati</taxon>
        <taxon>Methanobacteriota</taxon>
        <taxon>Stenosarchaea group</taxon>
        <taxon>Methanomicrobia</taxon>
        <taxon>Methanosarcinales</taxon>
        <taxon>ANME-2 cluster</taxon>
        <taxon>Candidatus Methanogasteraceae</taxon>
        <taxon>Candidatus Methanogaster</taxon>
    </lineage>
</organism>
<name>A0AC61KYA3_9EURY</name>
<comment type="caution">
    <text evidence="1">The sequence shown here is derived from an EMBL/GenBank/DDBJ whole genome shotgun (WGS) entry which is preliminary data.</text>
</comment>
<sequence>MSSSPSLSLSEPIDLGKLQSIRDSFARAAGISSVILSPEGEPLTKFADPTGFCTLIQSTGKGRERCLQSFVGMRDNALGLEVRDILLLCTRRASRCADHDR</sequence>
<protein>
    <submittedName>
        <fullName evidence="1">Uncharacterized protein</fullName>
    </submittedName>
</protein>
<accession>A0AC61KYA3</accession>
<proteinExistence type="predicted"/>